<keyword evidence="9" id="KW-1185">Reference proteome</keyword>
<organism evidence="8 9">
    <name type="scientific">Bosea spartocytisi</name>
    <dbReference type="NCBI Taxonomy" id="2773451"/>
    <lineage>
        <taxon>Bacteria</taxon>
        <taxon>Pseudomonadati</taxon>
        <taxon>Pseudomonadota</taxon>
        <taxon>Alphaproteobacteria</taxon>
        <taxon>Hyphomicrobiales</taxon>
        <taxon>Boseaceae</taxon>
        <taxon>Bosea</taxon>
    </lineage>
</organism>
<dbReference type="AlphaFoldDB" id="A0A927I253"/>
<dbReference type="PANTHER" id="PTHR32308">
    <property type="entry name" value="LYASE BETA SUBUNIT, PUTATIVE (AFU_ORTHOLOGUE AFUA_4G13030)-RELATED"/>
    <property type="match status" value="1"/>
</dbReference>
<dbReference type="Pfam" id="PF03328">
    <property type="entry name" value="HpcH_HpaI"/>
    <property type="match status" value="1"/>
</dbReference>
<feature type="binding site" evidence="5">
    <location>
        <position position="115"/>
    </location>
    <ligand>
        <name>substrate</name>
    </ligand>
</feature>
<protein>
    <submittedName>
        <fullName evidence="8">CoA ester lyase</fullName>
    </submittedName>
</protein>
<dbReference type="InterPro" id="IPR015813">
    <property type="entry name" value="Pyrv/PenolPyrv_kinase-like_dom"/>
</dbReference>
<evidence type="ECO:0000256" key="5">
    <source>
        <dbReference type="PIRSR" id="PIRSR015582-1"/>
    </source>
</evidence>
<feature type="domain" description="HpcH/HpaI aldolase/citrate lyase" evidence="7">
    <location>
        <begin position="10"/>
        <end position="208"/>
    </location>
</feature>
<feature type="binding site" evidence="5">
    <location>
        <position position="64"/>
    </location>
    <ligand>
        <name>substrate</name>
    </ligand>
</feature>
<dbReference type="InterPro" id="IPR040442">
    <property type="entry name" value="Pyrv_kinase-like_dom_sf"/>
</dbReference>
<reference evidence="8" key="1">
    <citation type="submission" date="2020-09" db="EMBL/GenBank/DDBJ databases">
        <title>Bosea spartocytisi sp. nov. a root nodule endophyte of Spartocytisus supranubius in the high mountain ecosystem fo the Teide National Park (Canary Islands, Spain).</title>
        <authorList>
            <person name="Pulido-Suarez L."/>
            <person name="Peix A."/>
            <person name="Igual J.M."/>
            <person name="Socas-Perez N."/>
            <person name="Velazquez E."/>
            <person name="Flores-Felix J.D."/>
            <person name="Leon-Barrios M."/>
        </authorList>
    </citation>
    <scope>NUCLEOTIDE SEQUENCE</scope>
    <source>
        <strain evidence="8">SSUT16</strain>
    </source>
</reference>
<keyword evidence="3 6" id="KW-0479">Metal-binding</keyword>
<dbReference type="PANTHER" id="PTHR32308:SF10">
    <property type="entry name" value="CITRATE LYASE SUBUNIT BETA"/>
    <property type="match status" value="1"/>
</dbReference>
<dbReference type="PIRSF" id="PIRSF015582">
    <property type="entry name" value="Cit_lyase_B"/>
    <property type="match status" value="1"/>
</dbReference>
<evidence type="ECO:0000256" key="1">
    <source>
        <dbReference type="ARBA" id="ARBA00001946"/>
    </source>
</evidence>
<sequence>MTAVPDITVALFVPGDRPERFVKGASTDADAIIIDLEDAVAAEGKDKARSALKRDFTDEPVLVRVNGLGTPWHERDIAALRGHGFSAVVLPKAEFGPEFQALCDGLDLPVVALIESVRGLADARRIATTRNVIRIAFGSIDFSADLGCAHTREALLLARSELVIASRLAGLPQPIDGVTTAIDDAPLIASDARHARDLGFSGKLCIHPRQVAAIQLGFAPDEAEVLWARNVMASGDGAVAIDGAMVDEPVRIRARSILKRVQSAPATAFDTPRSTSQ</sequence>
<evidence type="ECO:0000256" key="2">
    <source>
        <dbReference type="ARBA" id="ARBA00005568"/>
    </source>
</evidence>
<proteinExistence type="inferred from homology"/>
<dbReference type="RefSeq" id="WP_191125303.1">
    <property type="nucleotide sequence ID" value="NZ_JACXWY010000015.1"/>
</dbReference>
<evidence type="ECO:0000259" key="7">
    <source>
        <dbReference type="Pfam" id="PF03328"/>
    </source>
</evidence>
<feature type="binding site" evidence="6">
    <location>
        <position position="115"/>
    </location>
    <ligand>
        <name>Mg(2+)</name>
        <dbReference type="ChEBI" id="CHEBI:18420"/>
    </ligand>
</feature>
<accession>A0A927I253</accession>
<feature type="binding site" evidence="6">
    <location>
        <position position="141"/>
    </location>
    <ligand>
        <name>Mg(2+)</name>
        <dbReference type="ChEBI" id="CHEBI:18420"/>
    </ligand>
</feature>
<dbReference type="InterPro" id="IPR011206">
    <property type="entry name" value="Citrate_lyase_beta/mcl1/mcl2"/>
</dbReference>
<dbReference type="InterPro" id="IPR005000">
    <property type="entry name" value="Aldolase/citrate-lyase_domain"/>
</dbReference>
<keyword evidence="8" id="KW-0456">Lyase</keyword>
<dbReference type="EMBL" id="JACXWY010000015">
    <property type="protein sequence ID" value="MBD3848127.1"/>
    <property type="molecule type" value="Genomic_DNA"/>
</dbReference>
<dbReference type="GO" id="GO:0006107">
    <property type="term" value="P:oxaloacetate metabolic process"/>
    <property type="evidence" value="ECO:0007669"/>
    <property type="project" value="TreeGrafter"/>
</dbReference>
<dbReference type="Gene3D" id="3.20.20.60">
    <property type="entry name" value="Phosphoenolpyruvate-binding domains"/>
    <property type="match status" value="1"/>
</dbReference>
<dbReference type="Proteomes" id="UP000619295">
    <property type="component" value="Unassembled WGS sequence"/>
</dbReference>
<evidence type="ECO:0000256" key="4">
    <source>
        <dbReference type="ARBA" id="ARBA00022842"/>
    </source>
</evidence>
<comment type="cofactor">
    <cofactor evidence="1">
        <name>Mg(2+)</name>
        <dbReference type="ChEBI" id="CHEBI:18420"/>
    </cofactor>
</comment>
<evidence type="ECO:0000313" key="8">
    <source>
        <dbReference type="EMBL" id="MBD3848127.1"/>
    </source>
</evidence>
<comment type="caution">
    <text evidence="8">The sequence shown here is derived from an EMBL/GenBank/DDBJ whole genome shotgun (WGS) entry which is preliminary data.</text>
</comment>
<keyword evidence="4 6" id="KW-0460">Magnesium</keyword>
<evidence type="ECO:0000313" key="9">
    <source>
        <dbReference type="Proteomes" id="UP000619295"/>
    </source>
</evidence>
<dbReference type="GO" id="GO:0000287">
    <property type="term" value="F:magnesium ion binding"/>
    <property type="evidence" value="ECO:0007669"/>
    <property type="project" value="TreeGrafter"/>
</dbReference>
<comment type="similarity">
    <text evidence="2">Belongs to the HpcH/HpaI aldolase family.</text>
</comment>
<dbReference type="SUPFAM" id="SSF51621">
    <property type="entry name" value="Phosphoenolpyruvate/pyruvate domain"/>
    <property type="match status" value="1"/>
</dbReference>
<evidence type="ECO:0000256" key="3">
    <source>
        <dbReference type="ARBA" id="ARBA00022723"/>
    </source>
</evidence>
<evidence type="ECO:0000256" key="6">
    <source>
        <dbReference type="PIRSR" id="PIRSR015582-2"/>
    </source>
</evidence>
<name>A0A927I253_9HYPH</name>
<dbReference type="GO" id="GO:0016829">
    <property type="term" value="F:lyase activity"/>
    <property type="evidence" value="ECO:0007669"/>
    <property type="project" value="UniProtKB-KW"/>
</dbReference>
<gene>
    <name evidence="8" type="ORF">IED13_20710</name>
</gene>